<protein>
    <recommendedName>
        <fullName evidence="3">Nucleotide-binding protein</fullName>
    </recommendedName>
</protein>
<dbReference type="RefSeq" id="WP_146893454.1">
    <property type="nucleotide sequence ID" value="NZ_VORX01000005.1"/>
</dbReference>
<evidence type="ECO:0000313" key="2">
    <source>
        <dbReference type="Proteomes" id="UP000321734"/>
    </source>
</evidence>
<accession>A0A5C7AG05</accession>
<dbReference type="EMBL" id="VORX01000005">
    <property type="protein sequence ID" value="TXE07381.1"/>
    <property type="molecule type" value="Genomic_DNA"/>
</dbReference>
<keyword evidence="2" id="KW-1185">Reference proteome</keyword>
<dbReference type="OrthoDB" id="6293663at2"/>
<comment type="caution">
    <text evidence="1">The sequence shown here is derived from an EMBL/GenBank/DDBJ whole genome shotgun (WGS) entry which is preliminary data.</text>
</comment>
<evidence type="ECO:0008006" key="3">
    <source>
        <dbReference type="Google" id="ProtNLM"/>
    </source>
</evidence>
<sequence length="102" mass="12071">MKTCPNCKSDVDAHFELCWNCNYSFIEQRVMTTEELTKTTLTRDIQCLRCETPMEDSGRFKFHEGDRIGFYGSIFELFQNREAFDVYHCKNCGKVEFFLPID</sequence>
<reference evidence="1 2" key="1">
    <citation type="submission" date="2019-08" db="EMBL/GenBank/DDBJ databases">
        <title>Genome sequence of Gelidibacter salicanalis IC162T.</title>
        <authorList>
            <person name="Bowman J.P."/>
        </authorList>
    </citation>
    <scope>NUCLEOTIDE SEQUENCE [LARGE SCALE GENOMIC DNA]</scope>
    <source>
        <strain evidence="1 2">IC162</strain>
    </source>
</reference>
<name>A0A5C7AG05_9FLAO</name>
<evidence type="ECO:0000313" key="1">
    <source>
        <dbReference type="EMBL" id="TXE07381.1"/>
    </source>
</evidence>
<organism evidence="1 2">
    <name type="scientific">Gelidibacter salicanalis</name>
    <dbReference type="NCBI Taxonomy" id="291193"/>
    <lineage>
        <taxon>Bacteria</taxon>
        <taxon>Pseudomonadati</taxon>
        <taxon>Bacteroidota</taxon>
        <taxon>Flavobacteriia</taxon>
        <taxon>Flavobacteriales</taxon>
        <taxon>Flavobacteriaceae</taxon>
        <taxon>Gelidibacter</taxon>
    </lineage>
</organism>
<proteinExistence type="predicted"/>
<dbReference type="Proteomes" id="UP000321734">
    <property type="component" value="Unassembled WGS sequence"/>
</dbReference>
<gene>
    <name evidence="1" type="ORF">ES711_11480</name>
</gene>
<dbReference type="AlphaFoldDB" id="A0A5C7AG05"/>